<dbReference type="InterPro" id="IPR017686">
    <property type="entry name" value="Phg/plasmid-like_prot"/>
</dbReference>
<sequence length="334" mass="38089">MSHEISKTDKVFAVRQPTWHGLEDLLHDHPTREEAEKLVHDWQVIREPLYRQVPFINDAGEPDTLYQLVDEYELNVRSDTARELAVVPSHRVEVQPHEMWDLAELIQGQDKNVIFETAGSLREGRDVWILIKLDEPVTISGDPQGESLPYFALQNSYEPGSAFRGQATNIRIVCANTSRATDFFAEAHGTNFSFRHGSNLHERVDEIREALAGWRQSIQTWKLQKEFMLTEKVTADQMNWFVEQFIPMPDIRLKTTDRVRENVETARIELITELYGGLNKGITGTTLGLFEAASSWNEHVRAAQTPMSRFKRSILSPSDVLQQAHELAVAAASV</sequence>
<accession>A0A5J6T6D4</accession>
<reference evidence="1" key="1">
    <citation type="submission" date="2019-08" db="EMBL/GenBank/DDBJ databases">
        <authorList>
            <person name="Beers A.L."/>
            <person name="Becker A.J."/>
            <person name="Leyhe M.J."/>
            <person name="Li C.M."/>
            <person name="Maas J.R."/>
            <person name="Resendiz-Medina K.E."/>
            <person name="Seggerman F.M."/>
            <person name="Taylor S.B."/>
            <person name="Friedman J.A."/>
            <person name="Miller J.M."/>
            <person name="Boury N.M."/>
            <person name="Peters N.T."/>
            <person name="Gurney S.M.R."/>
            <person name="Garlena R.A."/>
            <person name="Russell D.A."/>
            <person name="Pope W.H."/>
            <person name="Jacobs-Sera D."/>
            <person name="Hatfull G.F."/>
        </authorList>
    </citation>
    <scope>NUCLEOTIDE SEQUENCE [LARGE SCALE GENOMIC DNA]</scope>
</reference>
<dbReference type="Pfam" id="PF06067">
    <property type="entry name" value="DUF932"/>
    <property type="match status" value="1"/>
</dbReference>
<protein>
    <recommendedName>
        <fullName evidence="3">DUF932 domain-containing protein</fullName>
    </recommendedName>
</protein>
<proteinExistence type="predicted"/>
<organism evidence="1 2">
    <name type="scientific">Microbacterium phage PhriedRice</name>
    <dbReference type="NCBI Taxonomy" id="2652407"/>
    <lineage>
        <taxon>Viruses</taxon>
        <taxon>Duplodnaviria</taxon>
        <taxon>Heunggongvirae</taxon>
        <taxon>Uroviricota</taxon>
        <taxon>Caudoviricetes</taxon>
        <taxon>Eekayvirinae</taxon>
        <taxon>Akonivirus</taxon>
        <taxon>Akonivirus phedro</taxon>
    </lineage>
</organism>
<evidence type="ECO:0008006" key="3">
    <source>
        <dbReference type="Google" id="ProtNLM"/>
    </source>
</evidence>
<dbReference type="EMBL" id="MN310546">
    <property type="protein sequence ID" value="QFG04940.1"/>
    <property type="molecule type" value="Genomic_DNA"/>
</dbReference>
<dbReference type="InterPro" id="IPR026325">
    <property type="entry name" value="DUF932"/>
</dbReference>
<gene>
    <name evidence="1" type="primary">18</name>
    <name evidence="1" type="ORF">SEA_PHRIEDRICE_18</name>
</gene>
<evidence type="ECO:0000313" key="2">
    <source>
        <dbReference type="Proteomes" id="UP000326946"/>
    </source>
</evidence>
<name>A0A5J6T6D4_9CAUD</name>
<dbReference type="NCBIfam" id="TIGR03299">
    <property type="entry name" value="LGT_TIGR03299"/>
    <property type="match status" value="1"/>
</dbReference>
<dbReference type="Proteomes" id="UP000326946">
    <property type="component" value="Segment"/>
</dbReference>
<evidence type="ECO:0000313" key="1">
    <source>
        <dbReference type="EMBL" id="QFG04940.1"/>
    </source>
</evidence>